<reference evidence="8 9" key="2">
    <citation type="submission" date="2020-07" db="EMBL/GenBank/DDBJ databases">
        <title>Genome assembly of wild tea tree DASZ reveals pedigree and selection history of tea varieties.</title>
        <authorList>
            <person name="Zhang W."/>
        </authorList>
    </citation>
    <scope>NUCLEOTIDE SEQUENCE [LARGE SCALE GENOMIC DNA]</scope>
    <source>
        <strain evidence="9">cv. G240</strain>
        <tissue evidence="8">Leaf</tissue>
    </source>
</reference>
<accession>A0A7J7HC63</accession>
<evidence type="ECO:0000313" key="9">
    <source>
        <dbReference type="Proteomes" id="UP000593564"/>
    </source>
</evidence>
<keyword evidence="9" id="KW-1185">Reference proteome</keyword>
<comment type="caution">
    <text evidence="8">The sequence shown here is derived from an EMBL/GenBank/DDBJ whole genome shotgun (WGS) entry which is preliminary data.</text>
</comment>
<evidence type="ECO:0000256" key="5">
    <source>
        <dbReference type="ARBA" id="ARBA00023180"/>
    </source>
</evidence>
<evidence type="ECO:0008006" key="10">
    <source>
        <dbReference type="Google" id="ProtNLM"/>
    </source>
</evidence>
<dbReference type="EMBL" id="JACBKZ010000005">
    <property type="protein sequence ID" value="KAF5949396.1"/>
    <property type="molecule type" value="Genomic_DNA"/>
</dbReference>
<organism evidence="8 9">
    <name type="scientific">Camellia sinensis</name>
    <name type="common">Tea plant</name>
    <name type="synonym">Thea sinensis</name>
    <dbReference type="NCBI Taxonomy" id="4442"/>
    <lineage>
        <taxon>Eukaryota</taxon>
        <taxon>Viridiplantae</taxon>
        <taxon>Streptophyta</taxon>
        <taxon>Embryophyta</taxon>
        <taxon>Tracheophyta</taxon>
        <taxon>Spermatophyta</taxon>
        <taxon>Magnoliopsida</taxon>
        <taxon>eudicotyledons</taxon>
        <taxon>Gunneridae</taxon>
        <taxon>Pentapetalae</taxon>
        <taxon>asterids</taxon>
        <taxon>Ericales</taxon>
        <taxon>Theaceae</taxon>
        <taxon>Camellia</taxon>
    </lineage>
</organism>
<keyword evidence="5" id="KW-0325">Glycoprotein</keyword>
<dbReference type="GO" id="GO:0033612">
    <property type="term" value="F:receptor serine/threonine kinase binding"/>
    <property type="evidence" value="ECO:0007669"/>
    <property type="project" value="TreeGrafter"/>
</dbReference>
<evidence type="ECO:0000256" key="6">
    <source>
        <dbReference type="ARBA" id="ARBA00023278"/>
    </source>
</evidence>
<keyword evidence="4" id="KW-0732">Signal</keyword>
<keyword evidence="6" id="KW-0379">Hydroxylation</keyword>
<dbReference type="AlphaFoldDB" id="A0A7J7HC63"/>
<gene>
    <name evidence="8" type="ORF">HYC85_011389</name>
</gene>
<proteinExistence type="inferred from homology"/>
<dbReference type="InterPro" id="IPR039616">
    <property type="entry name" value="CLE1-4"/>
</dbReference>
<comment type="subcellular location">
    <subcellularLocation>
        <location evidence="1">Secreted</location>
        <location evidence="1">Extracellular space</location>
    </subcellularLocation>
</comment>
<dbReference type="GO" id="GO:0005576">
    <property type="term" value="C:extracellular region"/>
    <property type="evidence" value="ECO:0007669"/>
    <property type="project" value="UniProtKB-SubCell"/>
</dbReference>
<evidence type="ECO:0000256" key="1">
    <source>
        <dbReference type="ARBA" id="ARBA00004239"/>
    </source>
</evidence>
<reference evidence="9" key="1">
    <citation type="journal article" date="2020" name="Nat. Commun.">
        <title>Genome assembly of wild tea tree DASZ reveals pedigree and selection history of tea varieties.</title>
        <authorList>
            <person name="Zhang W."/>
            <person name="Zhang Y."/>
            <person name="Qiu H."/>
            <person name="Guo Y."/>
            <person name="Wan H."/>
            <person name="Zhang X."/>
            <person name="Scossa F."/>
            <person name="Alseekh S."/>
            <person name="Zhang Q."/>
            <person name="Wang P."/>
            <person name="Xu L."/>
            <person name="Schmidt M.H."/>
            <person name="Jia X."/>
            <person name="Li D."/>
            <person name="Zhu A."/>
            <person name="Guo F."/>
            <person name="Chen W."/>
            <person name="Ni D."/>
            <person name="Usadel B."/>
            <person name="Fernie A.R."/>
            <person name="Wen W."/>
        </authorList>
    </citation>
    <scope>NUCLEOTIDE SEQUENCE [LARGE SCALE GENOMIC DNA]</scope>
    <source>
        <strain evidence="9">cv. G240</strain>
    </source>
</reference>
<evidence type="ECO:0000313" key="8">
    <source>
        <dbReference type="EMBL" id="KAF5949396.1"/>
    </source>
</evidence>
<evidence type="ECO:0000256" key="7">
    <source>
        <dbReference type="SAM" id="MobiDB-lite"/>
    </source>
</evidence>
<comment type="similarity">
    <text evidence="2">Belongs to the CLV3/ESR signal peptide family.</text>
</comment>
<evidence type="ECO:0000256" key="4">
    <source>
        <dbReference type="ARBA" id="ARBA00022729"/>
    </source>
</evidence>
<evidence type="ECO:0000256" key="2">
    <source>
        <dbReference type="ARBA" id="ARBA00005416"/>
    </source>
</evidence>
<keyword evidence="3" id="KW-0964">Secreted</keyword>
<evidence type="ECO:0000256" key="3">
    <source>
        <dbReference type="ARBA" id="ARBA00022525"/>
    </source>
</evidence>
<sequence>MRVFDIGALYKPNHAPLSHPLSLSVFMVLLHPQYLGSRMTSLRLCLFLVLLLLSFSGSETRALDPFSSKKSKPSMIQSAREMFKLRTQEEDVTGSGFEFNGLNHGGPVPFSRKTKRALTTRYGPNRVSPGGPDPKHH</sequence>
<feature type="region of interest" description="Disordered" evidence="7">
    <location>
        <begin position="96"/>
        <end position="137"/>
    </location>
</feature>
<dbReference type="PANTHER" id="PTHR33869:SF5">
    <property type="entry name" value="CLAVATA3_ESR (CLE)-RELATED PROTEIN 4"/>
    <property type="match status" value="1"/>
</dbReference>
<dbReference type="Proteomes" id="UP000593564">
    <property type="component" value="Unassembled WGS sequence"/>
</dbReference>
<dbReference type="PANTHER" id="PTHR33869">
    <property type="entry name" value="CLAVATA3/ESR (CLE)-RELATED PROTEIN 3"/>
    <property type="match status" value="1"/>
</dbReference>
<name>A0A7J7HC63_CAMSI</name>
<protein>
    <recommendedName>
        <fullName evidence="10">CLAVATA3/ESR-related protein</fullName>
    </recommendedName>
</protein>